<sequence>MDGSVSVTAGELAVAGEAAEGGAQGVTVAVTCVLVALCCVLACVTCVSVTSTGSGAACPAPPPRCCSATPWHAWGSRGPSLRCNCFFHCRVAEDTHMLHELHLSTVTTRAAEGTRGQHEPQFFDELYYDYNGRDYCGFYDFLKPGLFVGNPQLIKGILVQNFHHFADRRTFDLAKVSPVANDMLTNARGSHWRRVRSAVSPAFTKSRTRRLYPLLLQRARQLLRLARTVCGRYTMDAIASCAFGLECEALDSEAALFPIMAARVFQLSPVRALKVGWEH</sequence>
<keyword evidence="7" id="KW-0256">Endoplasmic reticulum</keyword>
<dbReference type="PANTHER" id="PTHR24292">
    <property type="entry name" value="CYTOCHROME P450"/>
    <property type="match status" value="1"/>
</dbReference>
<evidence type="ECO:0000313" key="14">
    <source>
        <dbReference type="Proteomes" id="UP000770661"/>
    </source>
</evidence>
<evidence type="ECO:0000313" key="13">
    <source>
        <dbReference type="EMBL" id="KAG0726162.1"/>
    </source>
</evidence>
<comment type="cofactor">
    <cofactor evidence="1">
        <name>heme</name>
        <dbReference type="ChEBI" id="CHEBI:30413"/>
    </cofactor>
</comment>
<evidence type="ECO:0000256" key="3">
    <source>
        <dbReference type="ARBA" id="ARBA00004406"/>
    </source>
</evidence>
<dbReference type="GO" id="GO:0005789">
    <property type="term" value="C:endoplasmic reticulum membrane"/>
    <property type="evidence" value="ECO:0007669"/>
    <property type="project" value="UniProtKB-SubCell"/>
</dbReference>
<accession>A0A8J4YF59</accession>
<dbReference type="GO" id="GO:0005506">
    <property type="term" value="F:iron ion binding"/>
    <property type="evidence" value="ECO:0007669"/>
    <property type="project" value="InterPro"/>
</dbReference>
<evidence type="ECO:0000256" key="8">
    <source>
        <dbReference type="ARBA" id="ARBA00022848"/>
    </source>
</evidence>
<keyword evidence="6" id="KW-0479">Metal-binding</keyword>
<gene>
    <name evidence="13" type="primary">Cyp6a13</name>
    <name evidence="13" type="ORF">GWK47_037129</name>
</gene>
<evidence type="ECO:0000256" key="1">
    <source>
        <dbReference type="ARBA" id="ARBA00001971"/>
    </source>
</evidence>
<keyword evidence="5" id="KW-0349">Heme</keyword>
<keyword evidence="10" id="KW-0408">Iron</keyword>
<dbReference type="InterPro" id="IPR001128">
    <property type="entry name" value="Cyt_P450"/>
</dbReference>
<dbReference type="PANTHER" id="PTHR24292:SF54">
    <property type="entry name" value="CYP9F3-RELATED"/>
    <property type="match status" value="1"/>
</dbReference>
<evidence type="ECO:0000256" key="6">
    <source>
        <dbReference type="ARBA" id="ARBA00022723"/>
    </source>
</evidence>
<evidence type="ECO:0000256" key="2">
    <source>
        <dbReference type="ARBA" id="ARBA00004174"/>
    </source>
</evidence>
<dbReference type="OrthoDB" id="2789670at2759"/>
<evidence type="ECO:0000256" key="10">
    <source>
        <dbReference type="ARBA" id="ARBA00023004"/>
    </source>
</evidence>
<protein>
    <submittedName>
        <fullName evidence="13">Cytochrome P450 6j1</fullName>
    </submittedName>
</protein>
<evidence type="ECO:0000256" key="12">
    <source>
        <dbReference type="ARBA" id="ARBA00023136"/>
    </source>
</evidence>
<evidence type="ECO:0000256" key="9">
    <source>
        <dbReference type="ARBA" id="ARBA00023002"/>
    </source>
</evidence>
<keyword evidence="8" id="KW-0492">Microsome</keyword>
<evidence type="ECO:0000256" key="11">
    <source>
        <dbReference type="ARBA" id="ARBA00023033"/>
    </source>
</evidence>
<comment type="caution">
    <text evidence="13">The sequence shown here is derived from an EMBL/GenBank/DDBJ whole genome shotgun (WGS) entry which is preliminary data.</text>
</comment>
<dbReference type="GO" id="GO:0016705">
    <property type="term" value="F:oxidoreductase activity, acting on paired donors, with incorporation or reduction of molecular oxygen"/>
    <property type="evidence" value="ECO:0007669"/>
    <property type="project" value="InterPro"/>
</dbReference>
<dbReference type="InterPro" id="IPR050476">
    <property type="entry name" value="Insect_CytP450_Detox"/>
</dbReference>
<keyword evidence="14" id="KW-1185">Reference proteome</keyword>
<dbReference type="AlphaFoldDB" id="A0A8J4YF59"/>
<evidence type="ECO:0000256" key="7">
    <source>
        <dbReference type="ARBA" id="ARBA00022824"/>
    </source>
</evidence>
<dbReference type="GO" id="GO:0004497">
    <property type="term" value="F:monooxygenase activity"/>
    <property type="evidence" value="ECO:0007669"/>
    <property type="project" value="UniProtKB-KW"/>
</dbReference>
<keyword evidence="11" id="KW-0503">Monooxygenase</keyword>
<proteinExistence type="inferred from homology"/>
<reference evidence="13" key="1">
    <citation type="submission" date="2020-07" db="EMBL/GenBank/DDBJ databases">
        <title>The High-quality genome of the commercially important snow crab, Chionoecetes opilio.</title>
        <authorList>
            <person name="Jeong J.-H."/>
            <person name="Ryu S."/>
        </authorList>
    </citation>
    <scope>NUCLEOTIDE SEQUENCE</scope>
    <source>
        <strain evidence="13">MADBK_172401_WGS</strain>
        <tissue evidence="13">Digestive gland</tissue>
    </source>
</reference>
<dbReference type="SUPFAM" id="SSF48264">
    <property type="entry name" value="Cytochrome P450"/>
    <property type="match status" value="1"/>
</dbReference>
<keyword evidence="9" id="KW-0560">Oxidoreductase</keyword>
<evidence type="ECO:0000256" key="5">
    <source>
        <dbReference type="ARBA" id="ARBA00022617"/>
    </source>
</evidence>
<dbReference type="InterPro" id="IPR036396">
    <property type="entry name" value="Cyt_P450_sf"/>
</dbReference>
<dbReference type="Pfam" id="PF00067">
    <property type="entry name" value="p450"/>
    <property type="match status" value="1"/>
</dbReference>
<dbReference type="GO" id="GO:0020037">
    <property type="term" value="F:heme binding"/>
    <property type="evidence" value="ECO:0007669"/>
    <property type="project" value="InterPro"/>
</dbReference>
<name>A0A8J4YF59_CHIOP</name>
<organism evidence="13 14">
    <name type="scientific">Chionoecetes opilio</name>
    <name type="common">Atlantic snow crab</name>
    <name type="synonym">Cancer opilio</name>
    <dbReference type="NCBI Taxonomy" id="41210"/>
    <lineage>
        <taxon>Eukaryota</taxon>
        <taxon>Metazoa</taxon>
        <taxon>Ecdysozoa</taxon>
        <taxon>Arthropoda</taxon>
        <taxon>Crustacea</taxon>
        <taxon>Multicrustacea</taxon>
        <taxon>Malacostraca</taxon>
        <taxon>Eumalacostraca</taxon>
        <taxon>Eucarida</taxon>
        <taxon>Decapoda</taxon>
        <taxon>Pleocyemata</taxon>
        <taxon>Brachyura</taxon>
        <taxon>Eubrachyura</taxon>
        <taxon>Majoidea</taxon>
        <taxon>Majidae</taxon>
        <taxon>Chionoecetes</taxon>
    </lineage>
</organism>
<comment type="similarity">
    <text evidence="4">Belongs to the cytochrome P450 family.</text>
</comment>
<keyword evidence="12" id="KW-0472">Membrane</keyword>
<dbReference type="Proteomes" id="UP000770661">
    <property type="component" value="Unassembled WGS sequence"/>
</dbReference>
<comment type="subcellular location">
    <subcellularLocation>
        <location evidence="3">Endoplasmic reticulum membrane</location>
        <topology evidence="3">Peripheral membrane protein</topology>
    </subcellularLocation>
    <subcellularLocation>
        <location evidence="2">Microsome membrane</location>
        <topology evidence="2">Peripheral membrane protein</topology>
    </subcellularLocation>
</comment>
<dbReference type="Gene3D" id="1.10.630.10">
    <property type="entry name" value="Cytochrome P450"/>
    <property type="match status" value="1"/>
</dbReference>
<dbReference type="EMBL" id="JACEEZ010004763">
    <property type="protein sequence ID" value="KAG0726162.1"/>
    <property type="molecule type" value="Genomic_DNA"/>
</dbReference>
<evidence type="ECO:0000256" key="4">
    <source>
        <dbReference type="ARBA" id="ARBA00010617"/>
    </source>
</evidence>